<evidence type="ECO:0000313" key="3">
    <source>
        <dbReference type="Proteomes" id="UP000606115"/>
    </source>
</evidence>
<sequence>MIPTAKGSNTMKKVLDHKLPVTLVIVTLVIASMTFIGGSTYPIAFSALWVAYVIALAFGIALIRKDVKHD</sequence>
<keyword evidence="1" id="KW-1133">Transmembrane helix</keyword>
<name>A0ABQ2DW24_9MICC</name>
<accession>A0ABQ2DW24</accession>
<protein>
    <submittedName>
        <fullName evidence="2">Uncharacterized protein</fullName>
    </submittedName>
</protein>
<feature type="transmembrane region" description="Helical" evidence="1">
    <location>
        <begin position="21"/>
        <end position="37"/>
    </location>
</feature>
<dbReference type="Proteomes" id="UP000606115">
    <property type="component" value="Unassembled WGS sequence"/>
</dbReference>
<evidence type="ECO:0000313" key="2">
    <source>
        <dbReference type="EMBL" id="GGJ72730.1"/>
    </source>
</evidence>
<comment type="caution">
    <text evidence="2">The sequence shown here is derived from an EMBL/GenBank/DDBJ whole genome shotgun (WGS) entry which is preliminary data.</text>
</comment>
<reference evidence="3" key="1">
    <citation type="journal article" date="2019" name="Int. J. Syst. Evol. Microbiol.">
        <title>The Global Catalogue of Microorganisms (GCM) 10K type strain sequencing project: providing services to taxonomists for standard genome sequencing and annotation.</title>
        <authorList>
            <consortium name="The Broad Institute Genomics Platform"/>
            <consortium name="The Broad Institute Genome Sequencing Center for Infectious Disease"/>
            <person name="Wu L."/>
            <person name="Ma J."/>
        </authorList>
    </citation>
    <scope>NUCLEOTIDE SEQUENCE [LARGE SCALE GENOMIC DNA]</scope>
    <source>
        <strain evidence="3">CGMCC 1.3685</strain>
    </source>
</reference>
<keyword evidence="1" id="KW-0812">Transmembrane</keyword>
<evidence type="ECO:0000256" key="1">
    <source>
        <dbReference type="SAM" id="Phobius"/>
    </source>
</evidence>
<gene>
    <name evidence="2" type="ORF">GCM10007173_34670</name>
</gene>
<keyword evidence="1" id="KW-0472">Membrane</keyword>
<feature type="transmembrane region" description="Helical" evidence="1">
    <location>
        <begin position="43"/>
        <end position="63"/>
    </location>
</feature>
<dbReference type="EMBL" id="BMKX01000012">
    <property type="protein sequence ID" value="GGJ72730.1"/>
    <property type="molecule type" value="Genomic_DNA"/>
</dbReference>
<organism evidence="2 3">
    <name type="scientific">Glutamicibacter ardleyensis</name>
    <dbReference type="NCBI Taxonomy" id="225894"/>
    <lineage>
        <taxon>Bacteria</taxon>
        <taxon>Bacillati</taxon>
        <taxon>Actinomycetota</taxon>
        <taxon>Actinomycetes</taxon>
        <taxon>Micrococcales</taxon>
        <taxon>Micrococcaceae</taxon>
        <taxon>Glutamicibacter</taxon>
    </lineage>
</organism>
<proteinExistence type="predicted"/>
<keyword evidence="3" id="KW-1185">Reference proteome</keyword>